<protein>
    <recommendedName>
        <fullName evidence="3">F-box domain-containing protein</fullName>
    </recommendedName>
</protein>
<dbReference type="Gene3D" id="3.80.10.10">
    <property type="entry name" value="Ribonuclease Inhibitor"/>
    <property type="match status" value="1"/>
</dbReference>
<accession>A0A5C2S4P8</accession>
<dbReference type="AlphaFoldDB" id="A0A5C2S4P8"/>
<organism evidence="1 2">
    <name type="scientific">Lentinus tigrinus ALCF2SS1-6</name>
    <dbReference type="NCBI Taxonomy" id="1328759"/>
    <lineage>
        <taxon>Eukaryota</taxon>
        <taxon>Fungi</taxon>
        <taxon>Dikarya</taxon>
        <taxon>Basidiomycota</taxon>
        <taxon>Agaricomycotina</taxon>
        <taxon>Agaricomycetes</taxon>
        <taxon>Polyporales</taxon>
        <taxon>Polyporaceae</taxon>
        <taxon>Lentinus</taxon>
    </lineage>
</organism>
<gene>
    <name evidence="1" type="ORF">L227DRAFT_654700</name>
</gene>
<sequence length="463" mass="51542">MFPTRASSKRGGVGELPGELTDYIFDFIHNDIDSLKTCALVLRAWTPYSQNRLYRTFTCNANIPGKTIEEALVWASSDGARVSQHVTTLVVRSSTTAWLPLPTFRIVDLESLMIHMPNVRRVTIRNLTIHSTNAPPSSIHAAPYIRPLDRLSILSCKTNDCTFHPIGHLLCLFPTIDQLHFVNTICSWDASQESAPWFTFLLSNLRVNELDIHQEDGRADNTGHIALCHILQRAEPPWSLRTLGLSLPRIPQTLPLSGLLNKCTESLVDLWIDVVPTMILPVVANEPISAPVQWRTQFLKDCTQLEILRLNILMISDVSEYYVEVAVALQAVACNDILDANVELVLSAPPQLRSITITFSHFGDLDEETVNAIGQLPAWRRLDDALLRLRHLENVVCIISQDGDLDEETQINLLLLHDLPETPNPSPQLIAPSVSSDDEYARILATGLPSASSAGLVQIIRIS</sequence>
<dbReference type="EMBL" id="ML122274">
    <property type="protein sequence ID" value="RPD58643.1"/>
    <property type="molecule type" value="Genomic_DNA"/>
</dbReference>
<reference evidence="1" key="1">
    <citation type="journal article" date="2018" name="Genome Biol. Evol.">
        <title>Genomics and development of Lentinus tigrinus, a white-rot wood-decaying mushroom with dimorphic fruiting bodies.</title>
        <authorList>
            <person name="Wu B."/>
            <person name="Xu Z."/>
            <person name="Knudson A."/>
            <person name="Carlson A."/>
            <person name="Chen N."/>
            <person name="Kovaka S."/>
            <person name="LaButti K."/>
            <person name="Lipzen A."/>
            <person name="Pennachio C."/>
            <person name="Riley R."/>
            <person name="Schakwitz W."/>
            <person name="Umezawa K."/>
            <person name="Ohm R.A."/>
            <person name="Grigoriev I.V."/>
            <person name="Nagy L.G."/>
            <person name="Gibbons J."/>
            <person name="Hibbett D."/>
        </authorList>
    </citation>
    <scope>NUCLEOTIDE SEQUENCE [LARGE SCALE GENOMIC DNA]</scope>
    <source>
        <strain evidence="1">ALCF2SS1-6</strain>
    </source>
</reference>
<name>A0A5C2S4P8_9APHY</name>
<keyword evidence="2" id="KW-1185">Reference proteome</keyword>
<dbReference type="Proteomes" id="UP000313359">
    <property type="component" value="Unassembled WGS sequence"/>
</dbReference>
<proteinExistence type="predicted"/>
<evidence type="ECO:0008006" key="3">
    <source>
        <dbReference type="Google" id="ProtNLM"/>
    </source>
</evidence>
<evidence type="ECO:0000313" key="2">
    <source>
        <dbReference type="Proteomes" id="UP000313359"/>
    </source>
</evidence>
<dbReference type="OrthoDB" id="2756741at2759"/>
<evidence type="ECO:0000313" key="1">
    <source>
        <dbReference type="EMBL" id="RPD58643.1"/>
    </source>
</evidence>
<dbReference type="InterPro" id="IPR032675">
    <property type="entry name" value="LRR_dom_sf"/>
</dbReference>